<dbReference type="OMA" id="SLDQHWA"/>
<keyword evidence="9 15" id="KW-0227">DNA damage</keyword>
<evidence type="ECO:0000256" key="11">
    <source>
        <dbReference type="ARBA" id="ARBA00023187"/>
    </source>
</evidence>
<dbReference type="SMART" id="SM00504">
    <property type="entry name" value="Ubox"/>
    <property type="match status" value="1"/>
</dbReference>
<evidence type="ECO:0000256" key="9">
    <source>
        <dbReference type="ARBA" id="ARBA00022763"/>
    </source>
</evidence>
<dbReference type="EC" id="2.3.2.27" evidence="15"/>
<dbReference type="InterPro" id="IPR013083">
    <property type="entry name" value="Znf_RING/FYVE/PHD"/>
</dbReference>
<feature type="repeat" description="WD" evidence="14">
    <location>
        <begin position="463"/>
        <end position="503"/>
    </location>
</feature>
<keyword evidence="6 15" id="KW-0808">Transferase</keyword>
<comment type="subcellular location">
    <subcellularLocation>
        <location evidence="1 15">Nucleus</location>
    </subcellularLocation>
</comment>
<dbReference type="GO" id="GO:0005737">
    <property type="term" value="C:cytoplasm"/>
    <property type="evidence" value="ECO:0007669"/>
    <property type="project" value="TreeGrafter"/>
</dbReference>
<evidence type="ECO:0000313" key="17">
    <source>
        <dbReference type="EMBL" id="GBG81483.1"/>
    </source>
</evidence>
<dbReference type="GO" id="GO:0000398">
    <property type="term" value="P:mRNA splicing, via spliceosome"/>
    <property type="evidence" value="ECO:0007669"/>
    <property type="project" value="InterPro"/>
</dbReference>
<dbReference type="Gene3D" id="2.130.10.10">
    <property type="entry name" value="YVTN repeat-like/Quinoprotein amine dehydrogenase"/>
    <property type="match status" value="1"/>
</dbReference>
<evidence type="ECO:0000256" key="15">
    <source>
        <dbReference type="RuleBase" id="RU367101"/>
    </source>
</evidence>
<keyword evidence="12 15" id="KW-0234">DNA repair</keyword>
<dbReference type="PANTHER" id="PTHR43995">
    <property type="entry name" value="PRE-MRNA-PROCESSING FACTOR 19"/>
    <property type="match status" value="1"/>
</dbReference>
<evidence type="ECO:0000256" key="3">
    <source>
        <dbReference type="ARBA" id="ARBA00006388"/>
    </source>
</evidence>
<dbReference type="InterPro" id="IPR055340">
    <property type="entry name" value="RING-Ubox_PRP19"/>
</dbReference>
<feature type="repeat" description="WD" evidence="14">
    <location>
        <begin position="332"/>
        <end position="373"/>
    </location>
</feature>
<feature type="repeat" description="WD" evidence="14">
    <location>
        <begin position="429"/>
        <end position="462"/>
    </location>
</feature>
<dbReference type="SMART" id="SM00320">
    <property type="entry name" value="WD40"/>
    <property type="match status" value="7"/>
</dbReference>
<comment type="similarity">
    <text evidence="3 15">Belongs to the WD repeat PRP19 family.</text>
</comment>
<sequence>MASVLLGFRGSTRDQLIQPRADAVALPRVICISVQYCLSVLTPRWTGNRKTPAQSRDLIAAGVGEESPRHIGSMFCAISGVTPEEPVVSPKSGLLFERRLIEKYIAEHGTCPVTNEPLTKEELVSIKTNQAVKPRPLEAASIPGMLRIFQNEWDALMLGESALLQQLHTVRMELSHALYQHDAACRVIARVKKERDEARNLLAQLDRRAVASAMAQEVMTNGKRAPEDIPDEVPVPAKKVKAGITSDVIQELTDCNTRLSQIRKKRQVASTLATVEAIEYYTQVASHPLHKTSKPGILSCDIYAQKDLIVTGGVDSNAVVFDHAAGRIRATLAGHSKRVTSVKFAGKEDIVLTGSADKTVRLWKLKEDSGFELRHVLSEHTGEIRAVTVHATNNYFVSASADKTWCFYDISTGTCLTQVGNPDVKEGYTSAAFHPDGLILGAGTGEALVRIWDVKSQTNVATFQGHTGAVSSVSFSENGYFLATAAQDGVKLWDLRKLKNFRSLSPYDGTIATNTVEFDFSGSYLAMAGSDIRIHQVQSVKHEWPIIKTFNDFSGTGTITSVRFGPDAKYMAITTMDKNLRIVGPPQVEG</sequence>
<dbReference type="OrthoDB" id="687049at2759"/>
<gene>
    <name evidence="17" type="ORF">CBR_g32473</name>
</gene>
<evidence type="ECO:0000259" key="16">
    <source>
        <dbReference type="PROSITE" id="PS51698"/>
    </source>
</evidence>
<dbReference type="EMBL" id="BFEA01000376">
    <property type="protein sequence ID" value="GBG81483.1"/>
    <property type="molecule type" value="Genomic_DNA"/>
</dbReference>
<evidence type="ECO:0000256" key="2">
    <source>
        <dbReference type="ARBA" id="ARBA00004906"/>
    </source>
</evidence>
<comment type="caution">
    <text evidence="17">The sequence shown here is derived from an EMBL/GenBank/DDBJ whole genome shotgun (WGS) entry which is preliminary data.</text>
</comment>
<dbReference type="Pfam" id="PF04564">
    <property type="entry name" value="U-box"/>
    <property type="match status" value="1"/>
</dbReference>
<protein>
    <recommendedName>
        <fullName evidence="15">Pre-mRNA-processing factor 19</fullName>
        <ecNumber evidence="15">2.3.2.27</ecNumber>
    </recommendedName>
</protein>
<dbReference type="Gramene" id="GBG81483">
    <property type="protein sequence ID" value="GBG81483"/>
    <property type="gene ID" value="CBR_g32473"/>
</dbReference>
<evidence type="ECO:0000256" key="13">
    <source>
        <dbReference type="ARBA" id="ARBA00023242"/>
    </source>
</evidence>
<dbReference type="AlphaFoldDB" id="A0A388LGX9"/>
<evidence type="ECO:0000256" key="10">
    <source>
        <dbReference type="ARBA" id="ARBA00022786"/>
    </source>
</evidence>
<dbReference type="FunFam" id="3.30.40.10:FF:000027">
    <property type="entry name" value="Pre-mRNA-processing factor 19, putative"/>
    <property type="match status" value="1"/>
</dbReference>
<evidence type="ECO:0000256" key="12">
    <source>
        <dbReference type="ARBA" id="ARBA00023204"/>
    </source>
</evidence>
<dbReference type="SUPFAM" id="SSF50978">
    <property type="entry name" value="WD40 repeat-like"/>
    <property type="match status" value="1"/>
</dbReference>
<dbReference type="InterPro" id="IPR003613">
    <property type="entry name" value="Ubox_domain"/>
</dbReference>
<keyword evidence="10 15" id="KW-0833">Ubl conjugation pathway</keyword>
<dbReference type="STRING" id="69332.A0A388LGX9"/>
<proteinExistence type="inferred from homology"/>
<keyword evidence="8" id="KW-0677">Repeat</keyword>
<evidence type="ECO:0000256" key="1">
    <source>
        <dbReference type="ARBA" id="ARBA00004123"/>
    </source>
</evidence>
<reference evidence="17 18" key="1">
    <citation type="journal article" date="2018" name="Cell">
        <title>The Chara Genome: Secondary Complexity and Implications for Plant Terrestrialization.</title>
        <authorList>
            <person name="Nishiyama T."/>
            <person name="Sakayama H."/>
            <person name="Vries J.D."/>
            <person name="Buschmann H."/>
            <person name="Saint-Marcoux D."/>
            <person name="Ullrich K.K."/>
            <person name="Haas F.B."/>
            <person name="Vanderstraeten L."/>
            <person name="Becker D."/>
            <person name="Lang D."/>
            <person name="Vosolsobe S."/>
            <person name="Rombauts S."/>
            <person name="Wilhelmsson P.K.I."/>
            <person name="Janitza P."/>
            <person name="Kern R."/>
            <person name="Heyl A."/>
            <person name="Rumpler F."/>
            <person name="Villalobos L.I.A.C."/>
            <person name="Clay J.M."/>
            <person name="Skokan R."/>
            <person name="Toyoda A."/>
            <person name="Suzuki Y."/>
            <person name="Kagoshima H."/>
            <person name="Schijlen E."/>
            <person name="Tajeshwar N."/>
            <person name="Catarino B."/>
            <person name="Hetherington A.J."/>
            <person name="Saltykova A."/>
            <person name="Bonnot C."/>
            <person name="Breuninger H."/>
            <person name="Symeonidi A."/>
            <person name="Radhakrishnan G.V."/>
            <person name="Van Nieuwerburgh F."/>
            <person name="Deforce D."/>
            <person name="Chang C."/>
            <person name="Karol K.G."/>
            <person name="Hedrich R."/>
            <person name="Ulvskov P."/>
            <person name="Glockner G."/>
            <person name="Delwiche C.F."/>
            <person name="Petrasek J."/>
            <person name="Van de Peer Y."/>
            <person name="Friml J."/>
            <person name="Beilby M."/>
            <person name="Dolan L."/>
            <person name="Kohara Y."/>
            <person name="Sugano S."/>
            <person name="Fujiyama A."/>
            <person name="Delaux P.-M."/>
            <person name="Quint M."/>
            <person name="TheiBen G."/>
            <person name="Hagemann M."/>
            <person name="Harholt J."/>
            <person name="Dunand C."/>
            <person name="Zachgo S."/>
            <person name="Langdale J."/>
            <person name="Maumus F."/>
            <person name="Straeten D.V.D."/>
            <person name="Gould S.B."/>
            <person name="Rensing S.A."/>
        </authorList>
    </citation>
    <scope>NUCLEOTIDE SEQUENCE [LARGE SCALE GENOMIC DNA]</scope>
    <source>
        <strain evidence="17 18">S276</strain>
    </source>
</reference>
<dbReference type="InterPro" id="IPR038959">
    <property type="entry name" value="Prp19"/>
</dbReference>
<dbReference type="PROSITE" id="PS50294">
    <property type="entry name" value="WD_REPEATS_REGION"/>
    <property type="match status" value="2"/>
</dbReference>
<keyword evidence="11 15" id="KW-0508">mRNA splicing</keyword>
<dbReference type="CDD" id="cd00200">
    <property type="entry name" value="WD40"/>
    <property type="match status" value="1"/>
</dbReference>
<evidence type="ECO:0000313" key="18">
    <source>
        <dbReference type="Proteomes" id="UP000265515"/>
    </source>
</evidence>
<feature type="domain" description="U-box" evidence="16">
    <location>
        <begin position="69"/>
        <end position="143"/>
    </location>
</feature>
<dbReference type="GO" id="GO:0070534">
    <property type="term" value="P:protein K63-linked ubiquitination"/>
    <property type="evidence" value="ECO:0007669"/>
    <property type="project" value="UniProtKB-UniRule"/>
</dbReference>
<keyword evidence="7 15" id="KW-0747">Spliceosome</keyword>
<dbReference type="SUPFAM" id="SSF57850">
    <property type="entry name" value="RING/U-box"/>
    <property type="match status" value="1"/>
</dbReference>
<dbReference type="PROSITE" id="PS51698">
    <property type="entry name" value="U_BOX"/>
    <property type="match status" value="1"/>
</dbReference>
<name>A0A388LGX9_CHABU</name>
<dbReference type="InterPro" id="IPR036322">
    <property type="entry name" value="WD40_repeat_dom_sf"/>
</dbReference>
<evidence type="ECO:0000256" key="8">
    <source>
        <dbReference type="ARBA" id="ARBA00022737"/>
    </source>
</evidence>
<evidence type="ECO:0000256" key="7">
    <source>
        <dbReference type="ARBA" id="ARBA00022728"/>
    </source>
</evidence>
<dbReference type="GO" id="GO:0000974">
    <property type="term" value="C:Prp19 complex"/>
    <property type="evidence" value="ECO:0007669"/>
    <property type="project" value="UniProtKB-UniRule"/>
</dbReference>
<dbReference type="GO" id="GO:0006281">
    <property type="term" value="P:DNA repair"/>
    <property type="evidence" value="ECO:0007669"/>
    <property type="project" value="UniProtKB-KW"/>
</dbReference>
<dbReference type="Gene3D" id="3.30.40.10">
    <property type="entry name" value="Zinc/RING finger domain, C3HC4 (zinc finger)"/>
    <property type="match status" value="1"/>
</dbReference>
<organism evidence="17 18">
    <name type="scientific">Chara braunii</name>
    <name type="common">Braun's stonewort</name>
    <dbReference type="NCBI Taxonomy" id="69332"/>
    <lineage>
        <taxon>Eukaryota</taxon>
        <taxon>Viridiplantae</taxon>
        <taxon>Streptophyta</taxon>
        <taxon>Charophyceae</taxon>
        <taxon>Charales</taxon>
        <taxon>Characeae</taxon>
        <taxon>Chara</taxon>
    </lineage>
</organism>
<dbReference type="UniPathway" id="UPA00143"/>
<evidence type="ECO:0000256" key="5">
    <source>
        <dbReference type="ARBA" id="ARBA00022664"/>
    </source>
</evidence>
<comment type="function">
    <text evidence="15">Ubiquitin-protein ligase which is mainly involved pre-mRNA splicing and DNA repair. Required for pre-mRNA splicing as component of the spliceosome.</text>
</comment>
<comment type="pathway">
    <text evidence="2 15">Protein modification; protein ubiquitination.</text>
</comment>
<keyword evidence="13 15" id="KW-0539">Nucleus</keyword>
<dbReference type="InterPro" id="IPR001680">
    <property type="entry name" value="WD40_rpt"/>
</dbReference>
<dbReference type="CDD" id="cd16656">
    <property type="entry name" value="RING-Ubox_PRP19"/>
    <property type="match status" value="1"/>
</dbReference>
<dbReference type="PANTHER" id="PTHR43995:SF1">
    <property type="entry name" value="PRE-MRNA-PROCESSING FACTOR 19"/>
    <property type="match status" value="1"/>
</dbReference>
<evidence type="ECO:0000256" key="6">
    <source>
        <dbReference type="ARBA" id="ARBA00022679"/>
    </source>
</evidence>
<dbReference type="GO" id="GO:0071006">
    <property type="term" value="C:U2-type catalytic step 1 spliceosome"/>
    <property type="evidence" value="ECO:0007669"/>
    <property type="project" value="TreeGrafter"/>
</dbReference>
<feature type="repeat" description="WD" evidence="14">
    <location>
        <begin position="377"/>
        <end position="418"/>
    </location>
</feature>
<dbReference type="Proteomes" id="UP000265515">
    <property type="component" value="Unassembled WGS sequence"/>
</dbReference>
<accession>A0A388LGX9</accession>
<dbReference type="PROSITE" id="PS50082">
    <property type="entry name" value="WD_REPEATS_2"/>
    <property type="match status" value="4"/>
</dbReference>
<keyword evidence="4 14" id="KW-0853">WD repeat</keyword>
<dbReference type="GO" id="GO:0061630">
    <property type="term" value="F:ubiquitin protein ligase activity"/>
    <property type="evidence" value="ECO:0007669"/>
    <property type="project" value="UniProtKB-UniRule"/>
</dbReference>
<dbReference type="InterPro" id="IPR015943">
    <property type="entry name" value="WD40/YVTN_repeat-like_dom_sf"/>
</dbReference>
<comment type="catalytic activity">
    <reaction evidence="15">
        <text>S-ubiquitinyl-[E2 ubiquitin-conjugating enzyme]-L-cysteine + [acceptor protein]-L-lysine = [E2 ubiquitin-conjugating enzyme]-L-cysteine + N(6)-ubiquitinyl-[acceptor protein]-L-lysine.</text>
        <dbReference type="EC" id="2.3.2.27"/>
    </reaction>
</comment>
<comment type="subunit">
    <text evidence="15">Homotetramer.</text>
</comment>
<keyword evidence="5 15" id="KW-0507">mRNA processing</keyword>
<dbReference type="Pfam" id="PF08606">
    <property type="entry name" value="Prp19"/>
    <property type="match status" value="1"/>
</dbReference>
<evidence type="ECO:0000256" key="4">
    <source>
        <dbReference type="ARBA" id="ARBA00022574"/>
    </source>
</evidence>
<evidence type="ECO:0000256" key="14">
    <source>
        <dbReference type="PROSITE-ProRule" id="PRU00221"/>
    </source>
</evidence>
<keyword evidence="18" id="KW-1185">Reference proteome</keyword>
<dbReference type="Pfam" id="PF24814">
    <property type="entry name" value="WD40_Prp19"/>
    <property type="match status" value="1"/>
</dbReference>
<dbReference type="InterPro" id="IPR013915">
    <property type="entry name" value="Prp19_cc"/>
</dbReference>